<dbReference type="EMBL" id="BAABHS010000030">
    <property type="protein sequence ID" value="GAA4985509.1"/>
    <property type="molecule type" value="Genomic_DNA"/>
</dbReference>
<keyword evidence="2" id="KW-1185">Reference proteome</keyword>
<dbReference type="RefSeq" id="WP_345679332.1">
    <property type="nucleotide sequence ID" value="NZ_BAABHS010000030.1"/>
</dbReference>
<protein>
    <recommendedName>
        <fullName evidence="3">PknH-like extracellular domain-containing protein</fullName>
    </recommendedName>
</protein>
<reference evidence="2" key="1">
    <citation type="journal article" date="2019" name="Int. J. Syst. Evol. Microbiol.">
        <title>The Global Catalogue of Microorganisms (GCM) 10K type strain sequencing project: providing services to taxonomists for standard genome sequencing and annotation.</title>
        <authorList>
            <consortium name="The Broad Institute Genomics Platform"/>
            <consortium name="The Broad Institute Genome Sequencing Center for Infectious Disease"/>
            <person name="Wu L."/>
            <person name="Ma J."/>
        </authorList>
    </citation>
    <scope>NUCLEOTIDE SEQUENCE [LARGE SCALE GENOMIC DNA]</scope>
    <source>
        <strain evidence="2">JCM 17986</strain>
    </source>
</reference>
<sequence length="223" mass="21910">MRPNRAAAKAAACAFLPAVLLSTGCGGSDDAAGASTAERLRRALVTTADIAATGLTVAESNTGADAVPAADNAACQPVLDLLSARAVGTPASGLVAATAANPPKTAELTAIVLVSYPNGDAQKIMDRGIAALASCPTFTGPIAGGGKAEYAAAKVQASSYGDQSATVKLVTTSQGESITAQYIVARVGDTLVDVVLADTNGGPGGLPASMLVAKQIDKVKAIS</sequence>
<gene>
    <name evidence="1" type="ORF">GCM10023205_64850</name>
</gene>
<accession>A0ABP9I280</accession>
<comment type="caution">
    <text evidence="1">The sequence shown here is derived from an EMBL/GenBank/DDBJ whole genome shotgun (WGS) entry which is preliminary data.</text>
</comment>
<evidence type="ECO:0000313" key="2">
    <source>
        <dbReference type="Proteomes" id="UP001500466"/>
    </source>
</evidence>
<evidence type="ECO:0008006" key="3">
    <source>
        <dbReference type="Google" id="ProtNLM"/>
    </source>
</evidence>
<dbReference type="PROSITE" id="PS51257">
    <property type="entry name" value="PROKAR_LIPOPROTEIN"/>
    <property type="match status" value="1"/>
</dbReference>
<organism evidence="1 2">
    <name type="scientific">Yinghuangia aomiensis</name>
    <dbReference type="NCBI Taxonomy" id="676205"/>
    <lineage>
        <taxon>Bacteria</taxon>
        <taxon>Bacillati</taxon>
        <taxon>Actinomycetota</taxon>
        <taxon>Actinomycetes</taxon>
        <taxon>Kitasatosporales</taxon>
        <taxon>Streptomycetaceae</taxon>
        <taxon>Yinghuangia</taxon>
    </lineage>
</organism>
<dbReference type="Proteomes" id="UP001500466">
    <property type="component" value="Unassembled WGS sequence"/>
</dbReference>
<evidence type="ECO:0000313" key="1">
    <source>
        <dbReference type="EMBL" id="GAA4985509.1"/>
    </source>
</evidence>
<proteinExistence type="predicted"/>
<name>A0ABP9I280_9ACTN</name>